<name>A0A409W090_9AGAR</name>
<evidence type="ECO:0000313" key="3">
    <source>
        <dbReference type="EMBL" id="PPQ71932.1"/>
    </source>
</evidence>
<feature type="compositionally biased region" description="Basic and acidic residues" evidence="1">
    <location>
        <begin position="340"/>
        <end position="362"/>
    </location>
</feature>
<organism evidence="3 4">
    <name type="scientific">Panaeolus cyanescens</name>
    <dbReference type="NCBI Taxonomy" id="181874"/>
    <lineage>
        <taxon>Eukaryota</taxon>
        <taxon>Fungi</taxon>
        <taxon>Dikarya</taxon>
        <taxon>Basidiomycota</taxon>
        <taxon>Agaricomycotina</taxon>
        <taxon>Agaricomycetes</taxon>
        <taxon>Agaricomycetidae</taxon>
        <taxon>Agaricales</taxon>
        <taxon>Agaricineae</taxon>
        <taxon>Galeropsidaceae</taxon>
        <taxon>Panaeolus</taxon>
    </lineage>
</organism>
<feature type="transmembrane region" description="Helical" evidence="2">
    <location>
        <begin position="36"/>
        <end position="54"/>
    </location>
</feature>
<dbReference type="InParanoid" id="A0A409W090"/>
<feature type="region of interest" description="Disordered" evidence="1">
    <location>
        <begin position="339"/>
        <end position="362"/>
    </location>
</feature>
<evidence type="ECO:0000256" key="2">
    <source>
        <dbReference type="SAM" id="Phobius"/>
    </source>
</evidence>
<feature type="transmembrane region" description="Helical" evidence="2">
    <location>
        <begin position="108"/>
        <end position="128"/>
    </location>
</feature>
<keyword evidence="4" id="KW-1185">Reference proteome</keyword>
<keyword evidence="2" id="KW-0472">Membrane</keyword>
<dbReference type="OrthoDB" id="2641762at2759"/>
<dbReference type="AlphaFoldDB" id="A0A409W090"/>
<keyword evidence="2" id="KW-0812">Transmembrane</keyword>
<protein>
    <recommendedName>
        <fullName evidence="5">G-protein coupled receptors family 1 profile domain-containing protein</fullName>
    </recommendedName>
</protein>
<comment type="caution">
    <text evidence="3">The sequence shown here is derived from an EMBL/GenBank/DDBJ whole genome shotgun (WGS) entry which is preliminary data.</text>
</comment>
<dbReference type="STRING" id="181874.A0A409W090"/>
<keyword evidence="2" id="KW-1133">Transmembrane helix</keyword>
<accession>A0A409W090</accession>
<dbReference type="Proteomes" id="UP000284842">
    <property type="component" value="Unassembled WGS sequence"/>
</dbReference>
<evidence type="ECO:0000256" key="1">
    <source>
        <dbReference type="SAM" id="MobiDB-lite"/>
    </source>
</evidence>
<feature type="transmembrane region" description="Helical" evidence="2">
    <location>
        <begin position="236"/>
        <end position="260"/>
    </location>
</feature>
<reference evidence="3 4" key="1">
    <citation type="journal article" date="2018" name="Evol. Lett.">
        <title>Horizontal gene cluster transfer increased hallucinogenic mushroom diversity.</title>
        <authorList>
            <person name="Reynolds H.T."/>
            <person name="Vijayakumar V."/>
            <person name="Gluck-Thaler E."/>
            <person name="Korotkin H.B."/>
            <person name="Matheny P.B."/>
            <person name="Slot J.C."/>
        </authorList>
    </citation>
    <scope>NUCLEOTIDE SEQUENCE [LARGE SCALE GENOMIC DNA]</scope>
    <source>
        <strain evidence="3 4">2629</strain>
    </source>
</reference>
<feature type="transmembrane region" description="Helical" evidence="2">
    <location>
        <begin position="149"/>
        <end position="173"/>
    </location>
</feature>
<gene>
    <name evidence="3" type="ORF">CVT24_007906</name>
</gene>
<proteinExistence type="predicted"/>
<dbReference type="EMBL" id="NHTK01005893">
    <property type="protein sequence ID" value="PPQ71932.1"/>
    <property type="molecule type" value="Genomic_DNA"/>
</dbReference>
<feature type="transmembrane region" description="Helical" evidence="2">
    <location>
        <begin position="66"/>
        <end position="88"/>
    </location>
</feature>
<feature type="transmembrane region" description="Helical" evidence="2">
    <location>
        <begin position="193"/>
        <end position="215"/>
    </location>
</feature>
<feature type="transmembrane region" description="Helical" evidence="2">
    <location>
        <begin position="266"/>
        <end position="288"/>
    </location>
</feature>
<sequence length="362" mass="39779">MSGTIDDPSSWQPAGETSLDLLNEAVNLIASTTLNGLAYGVVLTLYCICIYTLVLQFIEGSRRRHIIFSGIYITVMFACGTVYCAANARLTQLAYVNFRNFPGGPAVYALYEFNTPISIAGATAFMMTTWMNDALLIWRLWVLYIGSRFSIPVVGFAVLTYLATFAMGLVTLVESLLPNQSLWSAISVKFAMSYYAMTVAYTVLITALMVTRILVARRSFIKATGQKKHGGQYLSIVAMIIESSALYTVWGIIFLGLYIVNHPIQYVFLGTLSEVQIIAPLLIMYRVAIGKAWTAKTTQTLTSPGIEFANRTGTQDSSRSTATIETSAARSTFNKIHLSPAERSRAEDGDSVHYKESATELA</sequence>
<evidence type="ECO:0000313" key="4">
    <source>
        <dbReference type="Proteomes" id="UP000284842"/>
    </source>
</evidence>
<evidence type="ECO:0008006" key="5">
    <source>
        <dbReference type="Google" id="ProtNLM"/>
    </source>
</evidence>